<proteinExistence type="predicted"/>
<keyword evidence="2" id="KW-1185">Reference proteome</keyword>
<protein>
    <submittedName>
        <fullName evidence="1">Lactam utilization protein lamb</fullName>
    </submittedName>
</protein>
<dbReference type="AlphaFoldDB" id="A0A1J9QKM5"/>
<evidence type="ECO:0000313" key="1">
    <source>
        <dbReference type="EMBL" id="OJD29025.1"/>
    </source>
</evidence>
<dbReference type="NCBIfam" id="NF003814">
    <property type="entry name" value="PRK05406.1-3"/>
    <property type="match status" value="1"/>
</dbReference>
<accession>A0A1J9QKM5</accession>
<dbReference type="Pfam" id="PF03746">
    <property type="entry name" value="LamB_YcsF"/>
    <property type="match status" value="1"/>
</dbReference>
<dbReference type="InterPro" id="IPR005501">
    <property type="entry name" value="LamB/YcsF/PxpA-like"/>
</dbReference>
<dbReference type="SUPFAM" id="SSF88713">
    <property type="entry name" value="Glycoside hydrolase/deacetylase"/>
    <property type="match status" value="1"/>
</dbReference>
<dbReference type="OrthoDB" id="5295431at2759"/>
<name>A0A1J9QKM5_9PEZI</name>
<dbReference type="GeneID" id="31020314"/>
<comment type="caution">
    <text evidence="1">The sequence shown here is derived from an EMBL/GenBank/DDBJ whole genome shotgun (WGS) entry which is preliminary data.</text>
</comment>
<evidence type="ECO:0000313" key="2">
    <source>
        <dbReference type="Proteomes" id="UP000183809"/>
    </source>
</evidence>
<sequence>MAPSKHRIKINVDLGEGYGNYKCGPDEELLPFIDHANVACGFHAGDPLIMQSTVHLCAAHNIAIGAHPGLPDLQGFGRRAMSLTPAELTALTRYQIGALTGFLDAAGCGPLHHVKPHGALYGMTCRDREVCRAVYEAVPKGEGVKVFGLAGTVQEEVAGEMGLGFVAEGYADVRWTGEGGLVIERVKSPWAPEETRAHVTAQVYEGAVTAVTGEKIELPFGDHEVSICCHSDSPGCVEIVKATRGIVDQWNAENFP</sequence>
<gene>
    <name evidence="1" type="ORF">BKCO1_970004</name>
</gene>
<dbReference type="Gene3D" id="3.20.20.370">
    <property type="entry name" value="Glycoside hydrolase/deacetylase"/>
    <property type="match status" value="1"/>
</dbReference>
<dbReference type="EMBL" id="MNUE01000097">
    <property type="protein sequence ID" value="OJD29025.1"/>
    <property type="molecule type" value="Genomic_DNA"/>
</dbReference>
<dbReference type="STRING" id="236234.A0A1J9QKM5"/>
<dbReference type="PANTHER" id="PTHR30292">
    <property type="entry name" value="UNCHARACTERIZED PROTEIN YBGL-RELATED"/>
    <property type="match status" value="1"/>
</dbReference>
<organism evidence="1 2">
    <name type="scientific">Diplodia corticola</name>
    <dbReference type="NCBI Taxonomy" id="236234"/>
    <lineage>
        <taxon>Eukaryota</taxon>
        <taxon>Fungi</taxon>
        <taxon>Dikarya</taxon>
        <taxon>Ascomycota</taxon>
        <taxon>Pezizomycotina</taxon>
        <taxon>Dothideomycetes</taxon>
        <taxon>Dothideomycetes incertae sedis</taxon>
        <taxon>Botryosphaeriales</taxon>
        <taxon>Botryosphaeriaceae</taxon>
        <taxon>Diplodia</taxon>
    </lineage>
</organism>
<reference evidence="1 2" key="1">
    <citation type="submission" date="2016-10" db="EMBL/GenBank/DDBJ databases">
        <title>Proteomics and genomics reveal pathogen-plant mechanisms compatible with a hemibiotrophic lifestyle of Diplodia corticola.</title>
        <authorList>
            <person name="Fernandes I."/>
            <person name="De Jonge R."/>
            <person name="Van De Peer Y."/>
            <person name="Devreese B."/>
            <person name="Alves A."/>
            <person name="Esteves A.C."/>
        </authorList>
    </citation>
    <scope>NUCLEOTIDE SEQUENCE [LARGE SCALE GENOMIC DNA]</scope>
    <source>
        <strain evidence="1 2">CBS 112549</strain>
    </source>
</reference>
<dbReference type="GO" id="GO:0005975">
    <property type="term" value="P:carbohydrate metabolic process"/>
    <property type="evidence" value="ECO:0007669"/>
    <property type="project" value="InterPro"/>
</dbReference>
<dbReference type="Proteomes" id="UP000183809">
    <property type="component" value="Unassembled WGS sequence"/>
</dbReference>
<dbReference type="RefSeq" id="XP_020125285.1">
    <property type="nucleotide sequence ID" value="XM_020280050.1"/>
</dbReference>
<dbReference type="InterPro" id="IPR011330">
    <property type="entry name" value="Glyco_hydro/deAcase_b/a-brl"/>
</dbReference>
<dbReference type="PANTHER" id="PTHR30292:SF0">
    <property type="entry name" value="5-OXOPROLINASE SUBUNIT A"/>
    <property type="match status" value="1"/>
</dbReference>